<dbReference type="InterPro" id="IPR026058">
    <property type="entry name" value="LIPIN"/>
</dbReference>
<dbReference type="GO" id="GO:0005634">
    <property type="term" value="C:nucleus"/>
    <property type="evidence" value="ECO:0007669"/>
    <property type="project" value="UniProtKB-ARBA"/>
</dbReference>
<feature type="region of interest" description="Disordered" evidence="3">
    <location>
        <begin position="282"/>
        <end position="327"/>
    </location>
</feature>
<organism evidence="5">
    <name type="scientific">Blastobotrys adeninivorans</name>
    <name type="common">Yeast</name>
    <name type="synonym">Arxula adeninivorans</name>
    <dbReference type="NCBI Taxonomy" id="409370"/>
    <lineage>
        <taxon>Eukaryota</taxon>
        <taxon>Fungi</taxon>
        <taxon>Dikarya</taxon>
        <taxon>Ascomycota</taxon>
        <taxon>Saccharomycotina</taxon>
        <taxon>Dipodascomycetes</taxon>
        <taxon>Dipodascales</taxon>
        <taxon>Trichomonascaceae</taxon>
        <taxon>Blastobotrys</taxon>
    </lineage>
</organism>
<dbReference type="InterPro" id="IPR023214">
    <property type="entry name" value="HAD_sf"/>
</dbReference>
<feature type="compositionally biased region" description="Basic and acidic residues" evidence="3">
    <location>
        <begin position="189"/>
        <end position="198"/>
    </location>
</feature>
<evidence type="ECO:0000256" key="2">
    <source>
        <dbReference type="ARBA" id="ARBA00022553"/>
    </source>
</evidence>
<feature type="compositionally biased region" description="Polar residues" evidence="3">
    <location>
        <begin position="608"/>
        <end position="618"/>
    </location>
</feature>
<proteinExistence type="inferred from homology"/>
<sequence>MQYVGRAIGSVSKTWNSINPATLSGAIDIMVVEQPDGTLSCSPFHVRFGKFSLLRPSQKKVQFSVNGEATDLPMKLGDGGEAFFVFETPNKVPSDLLTSPVVSPSSSPESIVADDEDVEGRPLQEPEFLDLSRTEPERARSESPQRPPNKDGSLRSADSFPPPPANNVQWSESSPSLTEAPPLSPGEPEPERAISRDRVHSLTKRLTDINIPSKITDNGDIVLDMTGYKSGADEFRTSEAVVKKLLAEELGLGPELDFESIMGPDEEGNIRIYSRDDLYAATTGHRHSHSHHPFPTAEDTAPVTPAPESSPSSEPASAEGTPTAGEPFYAKTLRLTSDQLKKLDLKPGRNEVQFKVLQNKAVINAHLYYWNSSAPIVISDIDGTITKSDALGHVLTMLGRDWTHSGVAKLYVDIANNGYNIVYLTARSVGQADATRYYLQGIEQDGHRMPPGPVILSPDRTMAALRREVIMRKPEVFKMAALRDIQSLYDYKEGTPFYAGFGNRITDALSYRSVGIPSSKIFTINTNSEVHMELLELAGYRSSYVHIADLVDHFFPPVVDSGGKDVENKYSDVNFWRDPIPDISDLESLDGFEDEGPKSPERAKSPSDMLSSTQSPQKANEKTTDNSGPAEMGPPVMSSEKKNDKGDGDEDEDDDDYEDEYEDDNYEDEYDEDEYDEYEYEDEDYQDGDTPDERQGRPRRRRSIVYTHFGAREPAHLEQARTLRETLKDINTNL</sequence>
<accession>A0A060TD52</accession>
<evidence type="ECO:0000256" key="1">
    <source>
        <dbReference type="ARBA" id="ARBA00005476"/>
    </source>
</evidence>
<dbReference type="SMART" id="SM00775">
    <property type="entry name" value="LNS2"/>
    <property type="match status" value="1"/>
</dbReference>
<dbReference type="SUPFAM" id="SSF56784">
    <property type="entry name" value="HAD-like"/>
    <property type="match status" value="1"/>
</dbReference>
<feature type="compositionally biased region" description="Polar residues" evidence="3">
    <location>
        <begin position="166"/>
        <end position="177"/>
    </location>
</feature>
<feature type="compositionally biased region" description="Low complexity" evidence="3">
    <location>
        <begin position="96"/>
        <end position="111"/>
    </location>
</feature>
<dbReference type="EMBL" id="HG937694">
    <property type="protein sequence ID" value="CDP37131.1"/>
    <property type="molecule type" value="Genomic_DNA"/>
</dbReference>
<reference evidence="5" key="2">
    <citation type="submission" date="2014-06" db="EMBL/GenBank/DDBJ databases">
        <title>The complete genome of Blastobotrys (Arxula) adeninivorans LS3 - a yeast of biotechnological interest.</title>
        <authorList>
            <person name="Kunze G."/>
            <person name="Gaillardin C."/>
            <person name="Czernicka M."/>
            <person name="Durrens P."/>
            <person name="Martin T."/>
            <person name="Boer E."/>
            <person name="Gabaldon T."/>
            <person name="Cruz J."/>
            <person name="Talla E."/>
            <person name="Marck C."/>
            <person name="Goffeau A."/>
            <person name="Barbe V."/>
            <person name="Baret P."/>
            <person name="Baronian K."/>
            <person name="Beier S."/>
            <person name="Bleykasten C."/>
            <person name="Bode R."/>
            <person name="Casaregola S."/>
            <person name="Despons L."/>
            <person name="Fairhead C."/>
            <person name="Giersberg M."/>
            <person name="Gierski P."/>
            <person name="Hahnel U."/>
            <person name="Hartmann A."/>
            <person name="Jankowska D."/>
            <person name="Jubin C."/>
            <person name="Jung P."/>
            <person name="Lafontaine I."/>
            <person name="Leh-Louis V."/>
            <person name="Lemaire M."/>
            <person name="Marcet-Houben M."/>
            <person name="Mascher M."/>
            <person name="Morel G."/>
            <person name="Richard G.-F."/>
            <person name="Riechen J."/>
            <person name="Sacerdot C."/>
            <person name="Sarkar A."/>
            <person name="Savel G."/>
            <person name="Schacherer J."/>
            <person name="Sherman D."/>
            <person name="Straub M.-L."/>
            <person name="Stein N."/>
            <person name="Thierry A."/>
            <person name="Trautwein-Schult A."/>
            <person name="Westhof E."/>
            <person name="Worch S."/>
            <person name="Dujon B."/>
            <person name="Souciet J.-L."/>
            <person name="Wincker P."/>
            <person name="Scholz U."/>
            <person name="Neuveglise N."/>
        </authorList>
    </citation>
    <scope>NUCLEOTIDE SEQUENCE</scope>
    <source>
        <strain evidence="5">LS3</strain>
    </source>
</reference>
<dbReference type="InterPro" id="IPR036412">
    <property type="entry name" value="HAD-like_sf"/>
</dbReference>
<keyword evidence="2" id="KW-0597">Phosphoprotein</keyword>
<dbReference type="InterPro" id="IPR031315">
    <property type="entry name" value="LNS2/PITP"/>
</dbReference>
<gene>
    <name evidence="5" type="ORF">GNLVRS02_ARAD1D04466g</name>
</gene>
<comment type="similarity">
    <text evidence="1">Belongs to the lipin family.</text>
</comment>
<feature type="domain" description="LNS2/PITP" evidence="4">
    <location>
        <begin position="376"/>
        <end position="533"/>
    </location>
</feature>
<dbReference type="GO" id="GO:0008195">
    <property type="term" value="F:phosphatidate phosphatase activity"/>
    <property type="evidence" value="ECO:0007669"/>
    <property type="project" value="TreeGrafter"/>
</dbReference>
<dbReference type="Pfam" id="PF04571">
    <property type="entry name" value="Lipin_N"/>
    <property type="match status" value="1"/>
</dbReference>
<dbReference type="InterPro" id="IPR057124">
    <property type="entry name" value="Ned1-like_M"/>
</dbReference>
<dbReference type="Pfam" id="PF24565">
    <property type="entry name" value="Ned1_M"/>
    <property type="match status" value="1"/>
</dbReference>
<dbReference type="AlphaFoldDB" id="A0A060TD52"/>
<evidence type="ECO:0000313" key="5">
    <source>
        <dbReference type="EMBL" id="CDP37131.1"/>
    </source>
</evidence>
<protein>
    <submittedName>
        <fullName evidence="5">ARAD1D04466p</fullName>
    </submittedName>
</protein>
<evidence type="ECO:0000259" key="4">
    <source>
        <dbReference type="SMART" id="SM00775"/>
    </source>
</evidence>
<dbReference type="Gene3D" id="3.40.50.1000">
    <property type="entry name" value="HAD superfamily/HAD-like"/>
    <property type="match status" value="1"/>
</dbReference>
<dbReference type="FunFam" id="3.40.50.1000:FF:000063">
    <property type="entry name" value="Nuclear elongation and deformation protein"/>
    <property type="match status" value="1"/>
</dbReference>
<dbReference type="InterPro" id="IPR007651">
    <property type="entry name" value="Lipin_N"/>
</dbReference>
<feature type="region of interest" description="Disordered" evidence="3">
    <location>
        <begin position="96"/>
        <end position="198"/>
    </location>
</feature>
<dbReference type="Pfam" id="PF08235">
    <property type="entry name" value="LNS2"/>
    <property type="match status" value="1"/>
</dbReference>
<dbReference type="GO" id="GO:0009062">
    <property type="term" value="P:fatty acid catabolic process"/>
    <property type="evidence" value="ECO:0007669"/>
    <property type="project" value="TreeGrafter"/>
</dbReference>
<feature type="compositionally biased region" description="Basic and acidic residues" evidence="3">
    <location>
        <begin position="595"/>
        <end position="605"/>
    </location>
</feature>
<dbReference type="GO" id="GO:0019432">
    <property type="term" value="P:triglyceride biosynthetic process"/>
    <property type="evidence" value="ECO:0007669"/>
    <property type="project" value="TreeGrafter"/>
</dbReference>
<dbReference type="PANTHER" id="PTHR12181">
    <property type="entry name" value="LIPIN"/>
    <property type="match status" value="1"/>
</dbReference>
<dbReference type="InterPro" id="IPR013209">
    <property type="entry name" value="LNS2"/>
</dbReference>
<name>A0A060TD52_BLAAD</name>
<feature type="compositionally biased region" description="Basic and acidic residues" evidence="3">
    <location>
        <begin position="119"/>
        <end position="153"/>
    </location>
</feature>
<feature type="compositionally biased region" description="Low complexity" evidence="3">
    <location>
        <begin position="306"/>
        <end position="319"/>
    </location>
</feature>
<feature type="compositionally biased region" description="Acidic residues" evidence="3">
    <location>
        <begin position="647"/>
        <end position="690"/>
    </location>
</feature>
<feature type="region of interest" description="Disordered" evidence="3">
    <location>
        <begin position="586"/>
        <end position="707"/>
    </location>
</feature>
<reference evidence="5" key="1">
    <citation type="submission" date="2014-02" db="EMBL/GenBank/DDBJ databases">
        <authorList>
            <person name="Genoscope - CEA"/>
        </authorList>
    </citation>
    <scope>NUCLEOTIDE SEQUENCE</scope>
    <source>
        <strain evidence="5">LS3</strain>
    </source>
</reference>
<dbReference type="PANTHER" id="PTHR12181:SF12">
    <property type="entry name" value="PHOSPHATIDATE PHOSPHATASE"/>
    <property type="match status" value="1"/>
</dbReference>
<evidence type="ECO:0000256" key="3">
    <source>
        <dbReference type="SAM" id="MobiDB-lite"/>
    </source>
</evidence>
<dbReference type="PhylomeDB" id="A0A060TD52"/>